<dbReference type="EMBL" id="BKCJ010009794">
    <property type="protein sequence ID" value="GEU88650.1"/>
    <property type="molecule type" value="Genomic_DNA"/>
</dbReference>
<dbReference type="AlphaFoldDB" id="A0A6L2NRD1"/>
<feature type="domain" description="Reverse transcriptase Ty1/copia-type" evidence="1">
    <location>
        <begin position="4"/>
        <end position="92"/>
    </location>
</feature>
<accession>A0A6L2NRD1</accession>
<name>A0A6L2NRD1_TANCI</name>
<organism evidence="2">
    <name type="scientific">Tanacetum cinerariifolium</name>
    <name type="common">Dalmatian daisy</name>
    <name type="synonym">Chrysanthemum cinerariifolium</name>
    <dbReference type="NCBI Taxonomy" id="118510"/>
    <lineage>
        <taxon>Eukaryota</taxon>
        <taxon>Viridiplantae</taxon>
        <taxon>Streptophyta</taxon>
        <taxon>Embryophyta</taxon>
        <taxon>Tracheophyta</taxon>
        <taxon>Spermatophyta</taxon>
        <taxon>Magnoliopsida</taxon>
        <taxon>eudicotyledons</taxon>
        <taxon>Gunneridae</taxon>
        <taxon>Pentapetalae</taxon>
        <taxon>asterids</taxon>
        <taxon>campanulids</taxon>
        <taxon>Asterales</taxon>
        <taxon>Asteraceae</taxon>
        <taxon>Asteroideae</taxon>
        <taxon>Anthemideae</taxon>
        <taxon>Anthemidinae</taxon>
        <taxon>Tanacetum</taxon>
    </lineage>
</organism>
<sequence length="94" mass="10766">MVCSLWLFKDKFHADGTLSRYKARLVANCSSQQLGVDFDETFSSVVKPAIIRTVLSVVMSRQWPIYQLDVKNDFFNGDLSETVYMHQPLGFVDN</sequence>
<protein>
    <submittedName>
        <fullName evidence="2">Ribonuclease H-like domain-containing protein</fullName>
    </submittedName>
</protein>
<dbReference type="InterPro" id="IPR013103">
    <property type="entry name" value="RVT_2"/>
</dbReference>
<evidence type="ECO:0000259" key="1">
    <source>
        <dbReference type="Pfam" id="PF07727"/>
    </source>
</evidence>
<evidence type="ECO:0000313" key="2">
    <source>
        <dbReference type="EMBL" id="GEU88650.1"/>
    </source>
</evidence>
<comment type="caution">
    <text evidence="2">The sequence shown here is derived from an EMBL/GenBank/DDBJ whole genome shotgun (WGS) entry which is preliminary data.</text>
</comment>
<dbReference type="Pfam" id="PF07727">
    <property type="entry name" value="RVT_2"/>
    <property type="match status" value="1"/>
</dbReference>
<reference evidence="2" key="1">
    <citation type="journal article" date="2019" name="Sci. Rep.">
        <title>Draft genome of Tanacetum cinerariifolium, the natural source of mosquito coil.</title>
        <authorList>
            <person name="Yamashiro T."/>
            <person name="Shiraishi A."/>
            <person name="Satake H."/>
            <person name="Nakayama K."/>
        </authorList>
    </citation>
    <scope>NUCLEOTIDE SEQUENCE</scope>
</reference>
<gene>
    <name evidence="2" type="ORF">Tci_060628</name>
</gene>
<proteinExistence type="predicted"/>